<evidence type="ECO:0000313" key="1">
    <source>
        <dbReference type="EMBL" id="OAF64272.1"/>
    </source>
</evidence>
<evidence type="ECO:0000313" key="2">
    <source>
        <dbReference type="Proteomes" id="UP000078046"/>
    </source>
</evidence>
<proteinExistence type="predicted"/>
<comment type="caution">
    <text evidence="1">The sequence shown here is derived from an EMBL/GenBank/DDBJ whole genome shotgun (WGS) entry which is preliminary data.</text>
</comment>
<accession>A0A177ARX6</accession>
<name>A0A177ARX6_9BILA</name>
<keyword evidence="2" id="KW-1185">Reference proteome</keyword>
<organism evidence="1 2">
    <name type="scientific">Intoshia linei</name>
    <dbReference type="NCBI Taxonomy" id="1819745"/>
    <lineage>
        <taxon>Eukaryota</taxon>
        <taxon>Metazoa</taxon>
        <taxon>Spiralia</taxon>
        <taxon>Lophotrochozoa</taxon>
        <taxon>Mesozoa</taxon>
        <taxon>Orthonectida</taxon>
        <taxon>Rhopaluridae</taxon>
        <taxon>Intoshia</taxon>
    </lineage>
</organism>
<feature type="non-terminal residue" evidence="1">
    <location>
        <position position="1"/>
    </location>
</feature>
<dbReference type="AlphaFoldDB" id="A0A177ARX6"/>
<gene>
    <name evidence="1" type="ORF">A3Q56_08023</name>
</gene>
<protein>
    <submittedName>
        <fullName evidence="1">Uncharacterized protein</fullName>
    </submittedName>
</protein>
<reference evidence="1 2" key="1">
    <citation type="submission" date="2016-04" db="EMBL/GenBank/DDBJ databases">
        <title>The genome of Intoshia linei affirms orthonectids as highly simplified spiralians.</title>
        <authorList>
            <person name="Mikhailov K.V."/>
            <person name="Slusarev G.S."/>
            <person name="Nikitin M.A."/>
            <person name="Logacheva M.D."/>
            <person name="Penin A."/>
            <person name="Aleoshin V."/>
            <person name="Panchin Y.V."/>
        </authorList>
    </citation>
    <scope>NUCLEOTIDE SEQUENCE [LARGE SCALE GENOMIC DNA]</scope>
    <source>
        <strain evidence="1">Intl2013</strain>
        <tissue evidence="1">Whole animal</tissue>
    </source>
</reference>
<sequence length="337" mass="39510">NIKTDYESLMGKSLKQIDLIDSTDLMEVDILILKETEISMIDRKISNTKLLNNLMFEIDENLIILKTLNDFINNQCVRNNETKILIENINSNLSIDDLNENKSIIKLEKIKNEVNLNTENITKNIQKLHGLKHVSEKEKHQILINLEKVKFENFNALQKNASEAFEKIAQCHNEYNKCKENLKERAQQNFKSFNNVANVEYDNFNDFILTIKNIKDENAILKTNYIDLGEQIKNFEIEQNIFTNNLNKHDDFIEKLEKNYLSNFSKTFDEINNIVSCSIDRNCDTDDIIVLQKKKWDSINLDIYLMNQMLGDYGTNNIFLQISSFKPISEIIMKYNK</sequence>
<dbReference type="Proteomes" id="UP000078046">
    <property type="component" value="Unassembled WGS sequence"/>
</dbReference>
<dbReference type="EMBL" id="LWCA01001969">
    <property type="protein sequence ID" value="OAF64272.1"/>
    <property type="molecule type" value="Genomic_DNA"/>
</dbReference>